<name>X1ILE9_9ZZZZ</name>
<reference evidence="2" key="1">
    <citation type="journal article" date="2014" name="Front. Microbiol.">
        <title>High frequency of phylogenetically diverse reductive dehalogenase-homologous genes in deep subseafloor sedimentary metagenomes.</title>
        <authorList>
            <person name="Kawai M."/>
            <person name="Futagami T."/>
            <person name="Toyoda A."/>
            <person name="Takaki Y."/>
            <person name="Nishi S."/>
            <person name="Hori S."/>
            <person name="Arai W."/>
            <person name="Tsubouchi T."/>
            <person name="Morono Y."/>
            <person name="Uchiyama I."/>
            <person name="Ito T."/>
            <person name="Fujiyama A."/>
            <person name="Inagaki F."/>
            <person name="Takami H."/>
        </authorList>
    </citation>
    <scope>NUCLEOTIDE SEQUENCE</scope>
    <source>
        <strain evidence="2">Expedition CK06-06</strain>
    </source>
</reference>
<comment type="caution">
    <text evidence="2">The sequence shown here is derived from an EMBL/GenBank/DDBJ whole genome shotgun (WGS) entry which is preliminary data.</text>
</comment>
<dbReference type="EMBL" id="BARU01034729">
    <property type="protein sequence ID" value="GAH66944.1"/>
    <property type="molecule type" value="Genomic_DNA"/>
</dbReference>
<evidence type="ECO:0000259" key="1">
    <source>
        <dbReference type="Pfam" id="PF12728"/>
    </source>
</evidence>
<accession>X1ILE9</accession>
<feature type="domain" description="Helix-turn-helix" evidence="1">
    <location>
        <begin position="26"/>
        <end position="70"/>
    </location>
</feature>
<gene>
    <name evidence="2" type="ORF">S03H2_54468</name>
</gene>
<proteinExistence type="predicted"/>
<organism evidence="2">
    <name type="scientific">marine sediment metagenome</name>
    <dbReference type="NCBI Taxonomy" id="412755"/>
    <lineage>
        <taxon>unclassified sequences</taxon>
        <taxon>metagenomes</taxon>
        <taxon>ecological metagenomes</taxon>
    </lineage>
</organism>
<protein>
    <recommendedName>
        <fullName evidence="1">Helix-turn-helix domain-containing protein</fullName>
    </recommendedName>
</protein>
<feature type="non-terminal residue" evidence="2">
    <location>
        <position position="1"/>
    </location>
</feature>
<dbReference type="InterPro" id="IPR041657">
    <property type="entry name" value="HTH_17"/>
</dbReference>
<sequence>CRACQDKRLEKMIADGEDLVDAEGYAAMLGLDSAEQLRWIARDGKLAPRIPAIGRWRWRRKDIEAWFKQKQRAGDVFRKTAMGIASNLRTCRYDSIICLSLSDKIGSEVYGQEHVLGTTDTGRVEPITLVKVDRAVALNALEQLPKKDFPELIDITDWADLTYDRINEDFIVRLEAYF</sequence>
<dbReference type="AlphaFoldDB" id="X1ILE9"/>
<evidence type="ECO:0000313" key="2">
    <source>
        <dbReference type="EMBL" id="GAH66944.1"/>
    </source>
</evidence>
<dbReference type="Pfam" id="PF12728">
    <property type="entry name" value="HTH_17"/>
    <property type="match status" value="1"/>
</dbReference>